<comment type="caution">
    <text evidence="1">The sequence shown here is derived from an EMBL/GenBank/DDBJ whole genome shotgun (WGS) entry which is preliminary data.</text>
</comment>
<protein>
    <submittedName>
        <fullName evidence="1">Uncharacterized protein</fullName>
    </submittedName>
</protein>
<dbReference type="Proteomes" id="UP001596237">
    <property type="component" value="Unassembled WGS sequence"/>
</dbReference>
<evidence type="ECO:0000313" key="1">
    <source>
        <dbReference type="EMBL" id="MFC6391754.1"/>
    </source>
</evidence>
<accession>A0ABW1WUY2</accession>
<proteinExistence type="predicted"/>
<dbReference type="RefSeq" id="WP_192281199.1">
    <property type="nucleotide sequence ID" value="NZ_JBHSTT010000081.1"/>
</dbReference>
<reference evidence="2" key="1">
    <citation type="journal article" date="2019" name="Int. J. Syst. Evol. Microbiol.">
        <title>The Global Catalogue of Microorganisms (GCM) 10K type strain sequencing project: providing services to taxonomists for standard genome sequencing and annotation.</title>
        <authorList>
            <consortium name="The Broad Institute Genomics Platform"/>
            <consortium name="The Broad Institute Genome Sequencing Center for Infectious Disease"/>
            <person name="Wu L."/>
            <person name="Ma J."/>
        </authorList>
    </citation>
    <scope>NUCLEOTIDE SEQUENCE [LARGE SCALE GENOMIC DNA]</scope>
    <source>
        <strain evidence="2">CCUG 36916</strain>
    </source>
</reference>
<evidence type="ECO:0000313" key="2">
    <source>
        <dbReference type="Proteomes" id="UP001596237"/>
    </source>
</evidence>
<name>A0ABW1WUY2_9HYPH</name>
<dbReference type="EMBL" id="JBHSTT010000081">
    <property type="protein sequence ID" value="MFC6391754.1"/>
    <property type="molecule type" value="Genomic_DNA"/>
</dbReference>
<organism evidence="1 2">
    <name type="scientific">Methylorubrum zatmanii</name>
    <dbReference type="NCBI Taxonomy" id="29429"/>
    <lineage>
        <taxon>Bacteria</taxon>
        <taxon>Pseudomonadati</taxon>
        <taxon>Pseudomonadota</taxon>
        <taxon>Alphaproteobacteria</taxon>
        <taxon>Hyphomicrobiales</taxon>
        <taxon>Methylobacteriaceae</taxon>
        <taxon>Methylorubrum</taxon>
    </lineage>
</organism>
<sequence length="63" mass="6779">MAIIDFATADFAFRQALPAPAAAVCTGAAHRLANGGMTQVQMDGMRRDDLSIHRQAESKTFLN</sequence>
<gene>
    <name evidence="1" type="ORF">ACFQDP_20820</name>
</gene>
<keyword evidence="2" id="KW-1185">Reference proteome</keyword>